<dbReference type="NCBIfam" id="TIGR01488">
    <property type="entry name" value="HAD-SF-IB"/>
    <property type="match status" value="1"/>
</dbReference>
<comment type="caution">
    <text evidence="5">The sequence shown here is derived from an EMBL/GenBank/DDBJ whole genome shotgun (WGS) entry which is preliminary data.</text>
</comment>
<dbReference type="PANTHER" id="PTHR43344:SF13">
    <property type="entry name" value="PHOSPHATASE RV3661-RELATED"/>
    <property type="match status" value="1"/>
</dbReference>
<name>A0ABW0WJ24_STRNO</name>
<gene>
    <name evidence="5" type="ORF">ACFP3J_12435</name>
</gene>
<dbReference type="EMBL" id="JBHSOE010000016">
    <property type="protein sequence ID" value="MFC5656290.1"/>
    <property type="molecule type" value="Genomic_DNA"/>
</dbReference>
<protein>
    <submittedName>
        <fullName evidence="5">HAD family hydrolase</fullName>
    </submittedName>
</protein>
<evidence type="ECO:0000256" key="1">
    <source>
        <dbReference type="ARBA" id="ARBA00009184"/>
    </source>
</evidence>
<organism evidence="5 6">
    <name type="scientific">Streptomyces nogalater</name>
    <dbReference type="NCBI Taxonomy" id="38314"/>
    <lineage>
        <taxon>Bacteria</taxon>
        <taxon>Bacillati</taxon>
        <taxon>Actinomycetota</taxon>
        <taxon>Actinomycetes</taxon>
        <taxon>Kitasatosporales</taxon>
        <taxon>Streptomycetaceae</taxon>
        <taxon>Streptomyces</taxon>
    </lineage>
</organism>
<dbReference type="NCBIfam" id="TIGR01490">
    <property type="entry name" value="HAD-SF-IB-hyp1"/>
    <property type="match status" value="1"/>
</dbReference>
<accession>A0ABW0WJ24</accession>
<evidence type="ECO:0000313" key="6">
    <source>
        <dbReference type="Proteomes" id="UP001596065"/>
    </source>
</evidence>
<dbReference type="PANTHER" id="PTHR43344">
    <property type="entry name" value="PHOSPHOSERINE PHOSPHATASE"/>
    <property type="match status" value="1"/>
</dbReference>
<dbReference type="SUPFAM" id="SSF56784">
    <property type="entry name" value="HAD-like"/>
    <property type="match status" value="1"/>
</dbReference>
<keyword evidence="6" id="KW-1185">Reference proteome</keyword>
<keyword evidence="3 5" id="KW-0378">Hydrolase</keyword>
<dbReference type="InterPro" id="IPR006385">
    <property type="entry name" value="HAD_hydro_SerB1"/>
</dbReference>
<keyword evidence="4" id="KW-0460">Magnesium</keyword>
<dbReference type="InterPro" id="IPR023214">
    <property type="entry name" value="HAD_sf"/>
</dbReference>
<dbReference type="Gene3D" id="1.20.1440.100">
    <property type="entry name" value="SG protein - dephosphorylation function"/>
    <property type="match status" value="1"/>
</dbReference>
<proteinExistence type="inferred from homology"/>
<dbReference type="Proteomes" id="UP001596065">
    <property type="component" value="Unassembled WGS sequence"/>
</dbReference>
<dbReference type="InterPro" id="IPR036412">
    <property type="entry name" value="HAD-like_sf"/>
</dbReference>
<sequence>MTPAPRKGVRPTTPPTSRTGVFCDVDETLIRVKSMFHFLEFYLQRRGEPAGTYQRLITGLRDSALRGAGREEINRGYYRLLRGESVRALTAAGRDWFTAQWHETYDGPYLPEVVEALTRHRELGHELVLVSGSFFACLDPIAADVGAGRVLSTRPVVHRGELTGEVLTPMIGRTKGRAVRLAGLLGGFDLARSTAYGDHISDLAMLQEVGRPVVVGDHPELLAHAHGAGWGRLLTGAVRR</sequence>
<evidence type="ECO:0000256" key="4">
    <source>
        <dbReference type="ARBA" id="ARBA00022842"/>
    </source>
</evidence>
<evidence type="ECO:0000313" key="5">
    <source>
        <dbReference type="EMBL" id="MFC5656290.1"/>
    </source>
</evidence>
<reference evidence="6" key="1">
    <citation type="journal article" date="2019" name="Int. J. Syst. Evol. Microbiol.">
        <title>The Global Catalogue of Microorganisms (GCM) 10K type strain sequencing project: providing services to taxonomists for standard genome sequencing and annotation.</title>
        <authorList>
            <consortium name="The Broad Institute Genomics Platform"/>
            <consortium name="The Broad Institute Genome Sequencing Center for Infectious Disease"/>
            <person name="Wu L."/>
            <person name="Ma J."/>
        </authorList>
    </citation>
    <scope>NUCLEOTIDE SEQUENCE [LARGE SCALE GENOMIC DNA]</scope>
    <source>
        <strain evidence="6">KCTC 5701</strain>
    </source>
</reference>
<dbReference type="Gene3D" id="3.40.50.1000">
    <property type="entry name" value="HAD superfamily/HAD-like"/>
    <property type="match status" value="1"/>
</dbReference>
<dbReference type="InterPro" id="IPR050582">
    <property type="entry name" value="HAD-like_SerB"/>
</dbReference>
<dbReference type="GO" id="GO:0016787">
    <property type="term" value="F:hydrolase activity"/>
    <property type="evidence" value="ECO:0007669"/>
    <property type="project" value="UniProtKB-KW"/>
</dbReference>
<evidence type="ECO:0000256" key="2">
    <source>
        <dbReference type="ARBA" id="ARBA00022723"/>
    </source>
</evidence>
<comment type="similarity">
    <text evidence="1">Belongs to the HAD-like hydrolase superfamily. SerB family.</text>
</comment>
<evidence type="ECO:0000256" key="3">
    <source>
        <dbReference type="ARBA" id="ARBA00022801"/>
    </source>
</evidence>
<dbReference type="RefSeq" id="WP_344350890.1">
    <property type="nucleotide sequence ID" value="NZ_BAAASM010000037.1"/>
</dbReference>
<keyword evidence="2" id="KW-0479">Metal-binding</keyword>
<dbReference type="Pfam" id="PF12710">
    <property type="entry name" value="HAD"/>
    <property type="match status" value="1"/>
</dbReference>